<dbReference type="Proteomes" id="UP000275078">
    <property type="component" value="Unassembled WGS sequence"/>
</dbReference>
<feature type="compositionally biased region" description="Low complexity" evidence="1">
    <location>
        <begin position="636"/>
        <end position="662"/>
    </location>
</feature>
<name>A0A3N4HQV9_ASCIM</name>
<feature type="region of interest" description="Disordered" evidence="1">
    <location>
        <begin position="321"/>
        <end position="379"/>
    </location>
</feature>
<sequence length="796" mass="85872">MPRLSSVLSLGSWWEEGDGAWGIEEGWKPLVVNGRKVWVKGADYFDKREVEKSAEILRYEYILSVCLCASIALLASSLCGMFVTEMGIDCKVKRWLHGWQLGEHGRAFRRRLSDGISFVTNLVVFLVCQVCIVLQSAIAFVKKKYASTFRRRRRTRRRMPLSYEAPAIIVHRVVDEDTEENDEDEDLFALLAPARQHAERLVQRPRTGSLFPIMVCLQKSRLIDDEELTAFASGIVTSSCLEQQVPLAKQGPLEQEENSSRFIASEEHTPVLVEETAVESINASTTRQARDTVGPVSSPEQTAALILQDLVEQGGHVGPVFEQQVPGERQGPREQEDNSSQCIAIKENSSVQVEETADESINASTTRQARDTVGPVSSSEQTAALILQDLVEQGGHGGPVNERPLATTPSETDLSPQEVDDGAVRENGEGVGASVPPLKEAVTVEPRSHVDVPCAVARTVTETVECAVSLQNDTIGNLNAHVVQGNTGFGEYGNQQSLWSNAAPTLLETRPLPVNEGSYGFAANCSRQGPLLGPGLVNLSNRLGASVPPPEAVSHATTLDSEGDAIMTGLEQPRREVTVTGAGADQPVAPCTTSPTPCQLWLADQQMRHGLASSVSSFSGPPPAPVQQEEETSMGSPALSSYPSSLAPSPQTSRPSSPRPLSFVNSHQESPTSPPASAYGGVTDPNAEDAQGTFEEYTGGMDDQDKDWDMAGAHAAELPSDDDLDSSDDEQGPDESTGIGHTSDADDDELPAIGNGRPERDEDFGATFFGITGEEWDSDSDSVPVPRQTGLRRRRL</sequence>
<feature type="transmembrane region" description="Helical" evidence="2">
    <location>
        <begin position="61"/>
        <end position="84"/>
    </location>
</feature>
<gene>
    <name evidence="3" type="ORF">BJ508DRAFT_333288</name>
</gene>
<proteinExistence type="predicted"/>
<feature type="region of interest" description="Disordered" evidence="1">
    <location>
        <begin position="612"/>
        <end position="796"/>
    </location>
</feature>
<evidence type="ECO:0000256" key="1">
    <source>
        <dbReference type="SAM" id="MobiDB-lite"/>
    </source>
</evidence>
<keyword evidence="2" id="KW-1133">Transmembrane helix</keyword>
<keyword evidence="2" id="KW-0472">Membrane</keyword>
<keyword evidence="4" id="KW-1185">Reference proteome</keyword>
<feature type="compositionally biased region" description="Polar residues" evidence="1">
    <location>
        <begin position="338"/>
        <end position="367"/>
    </location>
</feature>
<evidence type="ECO:0008006" key="5">
    <source>
        <dbReference type="Google" id="ProtNLM"/>
    </source>
</evidence>
<accession>A0A3N4HQV9</accession>
<evidence type="ECO:0000313" key="4">
    <source>
        <dbReference type="Proteomes" id="UP000275078"/>
    </source>
</evidence>
<reference evidence="3 4" key="1">
    <citation type="journal article" date="2018" name="Nat. Ecol. Evol.">
        <title>Pezizomycetes genomes reveal the molecular basis of ectomycorrhizal truffle lifestyle.</title>
        <authorList>
            <person name="Murat C."/>
            <person name="Payen T."/>
            <person name="Noel B."/>
            <person name="Kuo A."/>
            <person name="Morin E."/>
            <person name="Chen J."/>
            <person name="Kohler A."/>
            <person name="Krizsan K."/>
            <person name="Balestrini R."/>
            <person name="Da Silva C."/>
            <person name="Montanini B."/>
            <person name="Hainaut M."/>
            <person name="Levati E."/>
            <person name="Barry K.W."/>
            <person name="Belfiori B."/>
            <person name="Cichocki N."/>
            <person name="Clum A."/>
            <person name="Dockter R.B."/>
            <person name="Fauchery L."/>
            <person name="Guy J."/>
            <person name="Iotti M."/>
            <person name="Le Tacon F."/>
            <person name="Lindquist E.A."/>
            <person name="Lipzen A."/>
            <person name="Malagnac F."/>
            <person name="Mello A."/>
            <person name="Molinier V."/>
            <person name="Miyauchi S."/>
            <person name="Poulain J."/>
            <person name="Riccioni C."/>
            <person name="Rubini A."/>
            <person name="Sitrit Y."/>
            <person name="Splivallo R."/>
            <person name="Traeger S."/>
            <person name="Wang M."/>
            <person name="Zifcakova L."/>
            <person name="Wipf D."/>
            <person name="Zambonelli A."/>
            <person name="Paolocci F."/>
            <person name="Nowrousian M."/>
            <person name="Ottonello S."/>
            <person name="Baldrian P."/>
            <person name="Spatafora J.W."/>
            <person name="Henrissat B."/>
            <person name="Nagy L.G."/>
            <person name="Aury J.M."/>
            <person name="Wincker P."/>
            <person name="Grigoriev I.V."/>
            <person name="Bonfante P."/>
            <person name="Martin F.M."/>
        </authorList>
    </citation>
    <scope>NUCLEOTIDE SEQUENCE [LARGE SCALE GENOMIC DNA]</scope>
    <source>
        <strain evidence="3 4">RN42</strain>
    </source>
</reference>
<feature type="compositionally biased region" description="Acidic residues" evidence="1">
    <location>
        <begin position="719"/>
        <end position="733"/>
    </location>
</feature>
<dbReference type="AlphaFoldDB" id="A0A3N4HQV9"/>
<protein>
    <recommendedName>
        <fullName evidence="5">Transmembrane protein</fullName>
    </recommendedName>
</protein>
<organism evidence="3 4">
    <name type="scientific">Ascobolus immersus RN42</name>
    <dbReference type="NCBI Taxonomy" id="1160509"/>
    <lineage>
        <taxon>Eukaryota</taxon>
        <taxon>Fungi</taxon>
        <taxon>Dikarya</taxon>
        <taxon>Ascomycota</taxon>
        <taxon>Pezizomycotina</taxon>
        <taxon>Pezizomycetes</taxon>
        <taxon>Pezizales</taxon>
        <taxon>Ascobolaceae</taxon>
        <taxon>Ascobolus</taxon>
    </lineage>
</organism>
<evidence type="ECO:0000313" key="3">
    <source>
        <dbReference type="EMBL" id="RPA74180.1"/>
    </source>
</evidence>
<evidence type="ECO:0000256" key="2">
    <source>
        <dbReference type="SAM" id="Phobius"/>
    </source>
</evidence>
<dbReference type="EMBL" id="ML119797">
    <property type="protein sequence ID" value="RPA74180.1"/>
    <property type="molecule type" value="Genomic_DNA"/>
</dbReference>
<feature type="region of interest" description="Disordered" evidence="1">
    <location>
        <begin position="393"/>
        <end position="434"/>
    </location>
</feature>
<keyword evidence="2" id="KW-0812">Transmembrane</keyword>
<feature type="transmembrane region" description="Helical" evidence="2">
    <location>
        <begin position="118"/>
        <end position="141"/>
    </location>
</feature>